<evidence type="ECO:0000256" key="6">
    <source>
        <dbReference type="SAM" id="Coils"/>
    </source>
</evidence>
<dbReference type="InterPro" id="IPR014001">
    <property type="entry name" value="Helicase_ATP-bd"/>
</dbReference>
<evidence type="ECO:0000256" key="3">
    <source>
        <dbReference type="ARBA" id="ARBA00022806"/>
    </source>
</evidence>
<dbReference type="PROSITE" id="PS51195">
    <property type="entry name" value="Q_MOTIF"/>
    <property type="match status" value="1"/>
</dbReference>
<reference evidence="10" key="1">
    <citation type="submission" date="2023-07" db="EMBL/GenBank/DDBJ databases">
        <authorList>
            <consortium name="AG Swart"/>
            <person name="Singh M."/>
            <person name="Singh A."/>
            <person name="Seah K."/>
            <person name="Emmerich C."/>
        </authorList>
    </citation>
    <scope>NUCLEOTIDE SEQUENCE</scope>
    <source>
        <strain evidence="10">DP1</strain>
    </source>
</reference>
<dbReference type="PROSITE" id="PS51192">
    <property type="entry name" value="HELICASE_ATP_BIND_1"/>
    <property type="match status" value="1"/>
</dbReference>
<dbReference type="Pfam" id="PF00270">
    <property type="entry name" value="DEAD"/>
    <property type="match status" value="1"/>
</dbReference>
<evidence type="ECO:0000256" key="2">
    <source>
        <dbReference type="ARBA" id="ARBA00022801"/>
    </source>
</evidence>
<protein>
    <submittedName>
        <fullName evidence="10">Uncharacterized protein</fullName>
    </submittedName>
</protein>
<keyword evidence="6" id="KW-0175">Coiled coil</keyword>
<dbReference type="CDD" id="cd18787">
    <property type="entry name" value="SF2_C_DEAD"/>
    <property type="match status" value="1"/>
</dbReference>
<dbReference type="SUPFAM" id="SSF52540">
    <property type="entry name" value="P-loop containing nucleoside triphosphate hydrolases"/>
    <property type="match status" value="1"/>
</dbReference>
<evidence type="ECO:0000259" key="9">
    <source>
        <dbReference type="PROSITE" id="PS51195"/>
    </source>
</evidence>
<evidence type="ECO:0000259" key="8">
    <source>
        <dbReference type="PROSITE" id="PS51194"/>
    </source>
</evidence>
<keyword evidence="3" id="KW-0347">Helicase</keyword>
<evidence type="ECO:0000313" key="11">
    <source>
        <dbReference type="Proteomes" id="UP001295684"/>
    </source>
</evidence>
<accession>A0AAD1UDH1</accession>
<keyword evidence="11" id="KW-1185">Reference proteome</keyword>
<gene>
    <name evidence="10" type="ORF">ECRASSUSDP1_LOCUS8456</name>
</gene>
<evidence type="ECO:0000256" key="5">
    <source>
        <dbReference type="PROSITE-ProRule" id="PRU00552"/>
    </source>
</evidence>
<comment type="caution">
    <text evidence="10">The sequence shown here is derived from an EMBL/GenBank/DDBJ whole genome shotgun (WGS) entry which is preliminary data.</text>
</comment>
<keyword evidence="4" id="KW-0067">ATP-binding</keyword>
<dbReference type="InterPro" id="IPR027417">
    <property type="entry name" value="P-loop_NTPase"/>
</dbReference>
<dbReference type="Pfam" id="PF00271">
    <property type="entry name" value="Helicase_C"/>
    <property type="match status" value="1"/>
</dbReference>
<dbReference type="SMART" id="SM00490">
    <property type="entry name" value="HELICc"/>
    <property type="match status" value="1"/>
</dbReference>
<dbReference type="InterPro" id="IPR001650">
    <property type="entry name" value="Helicase_C-like"/>
</dbReference>
<dbReference type="GO" id="GO:0003676">
    <property type="term" value="F:nucleic acid binding"/>
    <property type="evidence" value="ECO:0007669"/>
    <property type="project" value="InterPro"/>
</dbReference>
<evidence type="ECO:0000256" key="4">
    <source>
        <dbReference type="ARBA" id="ARBA00022840"/>
    </source>
</evidence>
<sequence>MKNNEKTIEEDKVAEAKAKLQEKEDRVKTEDVTKTKGLTFESFDLPNDLQLAIYEMGYDKPSPIQEEAIPLILEGKNVIGKAKTGTGKTGAYAIPTISMIDKDDPNVQVLIIVPTRELAIQTASTMKKFSKYLDLEIMGALGGTSIRKDILRLENQIHIIVATPGRILDLAEKEVVDLSTVQTVILDEVDKLLSTHFMPVTRKIFNFLSKDIQVLLFSATFPKESTQVFQKEYVPDPQYINMIAQDEVTLKGVTQYYAYIEEKEKLHCLNTLFSKLQINQCIIFCHSYKRVELLAKKISQLGYSCFYIHSRMAQDDRNKVFHDFKNGDSRCLVSSDLFTRGIDIPSVNVVINFDFPQYSTTYLHRIGRSGRFGHLGLAINFITDKDKVNMFQIEKDLNTEIQAIPQDIDLNLYTI</sequence>
<feature type="domain" description="DEAD-box RNA helicase Q" evidence="9">
    <location>
        <begin position="38"/>
        <end position="66"/>
    </location>
</feature>
<dbReference type="PANTHER" id="PTHR47960">
    <property type="entry name" value="DEAD-BOX ATP-DEPENDENT RNA HELICASE 50"/>
    <property type="match status" value="1"/>
</dbReference>
<dbReference type="Proteomes" id="UP001295684">
    <property type="component" value="Unassembled WGS sequence"/>
</dbReference>
<dbReference type="Gene3D" id="3.40.50.300">
    <property type="entry name" value="P-loop containing nucleotide triphosphate hydrolases"/>
    <property type="match status" value="2"/>
</dbReference>
<feature type="coiled-coil region" evidence="6">
    <location>
        <begin position="6"/>
        <end position="33"/>
    </location>
</feature>
<dbReference type="AlphaFoldDB" id="A0AAD1UDH1"/>
<feature type="domain" description="Helicase C-terminal" evidence="8">
    <location>
        <begin position="252"/>
        <end position="412"/>
    </location>
</feature>
<dbReference type="EMBL" id="CAMPGE010008273">
    <property type="protein sequence ID" value="CAI2367178.1"/>
    <property type="molecule type" value="Genomic_DNA"/>
</dbReference>
<keyword evidence="1" id="KW-0547">Nucleotide-binding</keyword>
<proteinExistence type="predicted"/>
<dbReference type="GO" id="GO:0003724">
    <property type="term" value="F:RNA helicase activity"/>
    <property type="evidence" value="ECO:0007669"/>
    <property type="project" value="InterPro"/>
</dbReference>
<organism evidence="10 11">
    <name type="scientific">Euplotes crassus</name>
    <dbReference type="NCBI Taxonomy" id="5936"/>
    <lineage>
        <taxon>Eukaryota</taxon>
        <taxon>Sar</taxon>
        <taxon>Alveolata</taxon>
        <taxon>Ciliophora</taxon>
        <taxon>Intramacronucleata</taxon>
        <taxon>Spirotrichea</taxon>
        <taxon>Hypotrichia</taxon>
        <taxon>Euplotida</taxon>
        <taxon>Euplotidae</taxon>
        <taxon>Moneuplotes</taxon>
    </lineage>
</organism>
<dbReference type="GO" id="GO:0016787">
    <property type="term" value="F:hydrolase activity"/>
    <property type="evidence" value="ECO:0007669"/>
    <property type="project" value="UniProtKB-KW"/>
</dbReference>
<feature type="short sequence motif" description="Q motif" evidence="5">
    <location>
        <begin position="38"/>
        <end position="66"/>
    </location>
</feature>
<keyword evidence="2" id="KW-0378">Hydrolase</keyword>
<dbReference type="SMART" id="SM00487">
    <property type="entry name" value="DEXDc"/>
    <property type="match status" value="1"/>
</dbReference>
<evidence type="ECO:0000256" key="1">
    <source>
        <dbReference type="ARBA" id="ARBA00022741"/>
    </source>
</evidence>
<dbReference type="GO" id="GO:0005524">
    <property type="term" value="F:ATP binding"/>
    <property type="evidence" value="ECO:0007669"/>
    <property type="project" value="UniProtKB-KW"/>
</dbReference>
<dbReference type="PROSITE" id="PS51194">
    <property type="entry name" value="HELICASE_CTER"/>
    <property type="match status" value="1"/>
</dbReference>
<feature type="domain" description="Helicase ATP-binding" evidence="7">
    <location>
        <begin position="69"/>
        <end position="239"/>
    </location>
</feature>
<evidence type="ECO:0000259" key="7">
    <source>
        <dbReference type="PROSITE" id="PS51192"/>
    </source>
</evidence>
<name>A0AAD1UDH1_EUPCR</name>
<dbReference type="InterPro" id="IPR011545">
    <property type="entry name" value="DEAD/DEAH_box_helicase_dom"/>
</dbReference>
<evidence type="ECO:0000313" key="10">
    <source>
        <dbReference type="EMBL" id="CAI2367178.1"/>
    </source>
</evidence>
<dbReference type="InterPro" id="IPR014014">
    <property type="entry name" value="RNA_helicase_DEAD_Q_motif"/>
</dbReference>